<proteinExistence type="predicted"/>
<sequence length="180" mass="20856">MKKNIWGFIIIVALICGGIFLYLSSTPKESIDVTRLPSEQVTVFTYEIKRPKDQDIYLNDRYFGSESETPRLDTVSFVGYKEQIYHLTFTTSEDYKSLSIRLAKADTGEPYTETTHNIEDDPFSYVAFLPFEKVKPDNVIGVVVSTKNPETLEKMQKNPEKARNYIKKYDRIYQQVVVIN</sequence>
<reference evidence="2 3" key="1">
    <citation type="submission" date="2024-03" db="EMBL/GenBank/DDBJ databases">
        <title>The Genome Sequence of Enterococcus sp. DIV2402.</title>
        <authorList>
            <consortium name="The Broad Institute Genomics Platform"/>
            <consortium name="The Broad Institute Microbial Omics Core"/>
            <consortium name="The Broad Institute Genomic Center for Infectious Diseases"/>
            <person name="Earl A."/>
            <person name="Manson A."/>
            <person name="Gilmore M."/>
            <person name="Schwartman J."/>
            <person name="Shea T."/>
            <person name="Abouelleil A."/>
            <person name="Cao P."/>
            <person name="Chapman S."/>
            <person name="Cusick C."/>
            <person name="Young S."/>
            <person name="Neafsey D."/>
            <person name="Nusbaum C."/>
            <person name="Birren B."/>
        </authorList>
    </citation>
    <scope>NUCLEOTIDE SEQUENCE [LARGE SCALE GENOMIC DNA]</scope>
    <source>
        <strain evidence="2 3">DIV2402</strain>
    </source>
</reference>
<keyword evidence="1" id="KW-0472">Membrane</keyword>
<keyword evidence="1" id="KW-0812">Transmembrane</keyword>
<name>A0ABZ2SJU0_9ENTE</name>
<keyword evidence="1" id="KW-1133">Transmembrane helix</keyword>
<dbReference type="RefSeq" id="WP_207942190.1">
    <property type="nucleotide sequence ID" value="NZ_CP147251.1"/>
</dbReference>
<protein>
    <submittedName>
        <fullName evidence="2">Uncharacterized protein</fullName>
    </submittedName>
</protein>
<dbReference type="Proteomes" id="UP000664701">
    <property type="component" value="Chromosome"/>
</dbReference>
<feature type="transmembrane region" description="Helical" evidence="1">
    <location>
        <begin position="6"/>
        <end position="23"/>
    </location>
</feature>
<evidence type="ECO:0000313" key="3">
    <source>
        <dbReference type="Proteomes" id="UP000664701"/>
    </source>
</evidence>
<organism evidence="2 3">
    <name type="scientific">Candidatus Enterococcus lowellii</name>
    <dbReference type="NCBI Taxonomy" id="2230877"/>
    <lineage>
        <taxon>Bacteria</taxon>
        <taxon>Bacillati</taxon>
        <taxon>Bacillota</taxon>
        <taxon>Bacilli</taxon>
        <taxon>Lactobacillales</taxon>
        <taxon>Enterococcaceae</taxon>
        <taxon>Enterococcus</taxon>
    </lineage>
</organism>
<dbReference type="EMBL" id="CP147251">
    <property type="protein sequence ID" value="WYJ76125.1"/>
    <property type="molecule type" value="Genomic_DNA"/>
</dbReference>
<gene>
    <name evidence="2" type="ORF">DOK78_000742</name>
</gene>
<evidence type="ECO:0000313" key="2">
    <source>
        <dbReference type="EMBL" id="WYJ76125.1"/>
    </source>
</evidence>
<accession>A0ABZ2SJU0</accession>
<evidence type="ECO:0000256" key="1">
    <source>
        <dbReference type="SAM" id="Phobius"/>
    </source>
</evidence>
<keyword evidence="3" id="KW-1185">Reference proteome</keyword>